<evidence type="ECO:0000256" key="2">
    <source>
        <dbReference type="ARBA" id="ARBA00008653"/>
    </source>
</evidence>
<dbReference type="InterPro" id="IPR041616">
    <property type="entry name" value="PheRS_beta_core"/>
</dbReference>
<organism evidence="20 21">
    <name type="scientific">Agaribacillus aureus</name>
    <dbReference type="NCBI Taxonomy" id="3051825"/>
    <lineage>
        <taxon>Bacteria</taxon>
        <taxon>Pseudomonadati</taxon>
        <taxon>Bacteroidota</taxon>
        <taxon>Cytophagia</taxon>
        <taxon>Cytophagales</taxon>
        <taxon>Splendidivirgaceae</taxon>
        <taxon>Agaribacillus</taxon>
    </lineage>
</organism>
<dbReference type="InterPro" id="IPR020825">
    <property type="entry name" value="Phe-tRNA_synthase-like_B3/B4"/>
</dbReference>
<proteinExistence type="inferred from homology"/>
<evidence type="ECO:0000313" key="20">
    <source>
        <dbReference type="EMBL" id="MDN5212840.1"/>
    </source>
</evidence>
<evidence type="ECO:0000256" key="5">
    <source>
        <dbReference type="ARBA" id="ARBA00022555"/>
    </source>
</evidence>
<feature type="binding site" evidence="15">
    <location>
        <position position="472"/>
    </location>
    <ligand>
        <name>Mg(2+)</name>
        <dbReference type="ChEBI" id="CHEBI:18420"/>
        <note>shared with alpha subunit</note>
    </ligand>
</feature>
<name>A0ABT8L7T6_9BACT</name>
<reference evidence="20" key="1">
    <citation type="submission" date="2023-06" db="EMBL/GenBank/DDBJ databases">
        <title>Genomic of Agaribacillus aureum.</title>
        <authorList>
            <person name="Wang G."/>
        </authorList>
    </citation>
    <scope>NUCLEOTIDE SEQUENCE</scope>
    <source>
        <strain evidence="20">BMA12</strain>
    </source>
</reference>
<dbReference type="Gene3D" id="3.30.70.380">
    <property type="entry name" value="Ferrodoxin-fold anticodon-binding domain"/>
    <property type="match status" value="1"/>
</dbReference>
<dbReference type="SMART" id="SM00873">
    <property type="entry name" value="B3_4"/>
    <property type="match status" value="1"/>
</dbReference>
<dbReference type="PANTHER" id="PTHR10947:SF0">
    <property type="entry name" value="PHENYLALANINE--TRNA LIGASE BETA SUBUNIT"/>
    <property type="match status" value="1"/>
</dbReference>
<evidence type="ECO:0000256" key="9">
    <source>
        <dbReference type="ARBA" id="ARBA00022840"/>
    </source>
</evidence>
<dbReference type="InterPro" id="IPR009061">
    <property type="entry name" value="DNA-bd_dom_put_sf"/>
</dbReference>
<dbReference type="NCBIfam" id="NF045760">
    <property type="entry name" value="YtpR"/>
    <property type="match status" value="1"/>
</dbReference>
<dbReference type="SUPFAM" id="SSF55681">
    <property type="entry name" value="Class II aaRS and biotin synthetases"/>
    <property type="match status" value="1"/>
</dbReference>
<keyword evidence="13 15" id="KW-0030">Aminoacyl-tRNA synthetase</keyword>
<keyword evidence="21" id="KW-1185">Reference proteome</keyword>
<feature type="binding site" evidence="15">
    <location>
        <position position="463"/>
    </location>
    <ligand>
        <name>Mg(2+)</name>
        <dbReference type="ChEBI" id="CHEBI:18420"/>
        <note>shared with alpha subunit</note>
    </ligand>
</feature>
<comment type="similarity">
    <text evidence="2 15">Belongs to the phenylalanyl-tRNA synthetase beta subunit family. Type 1 subfamily.</text>
</comment>
<keyword evidence="5 16" id="KW-0820">tRNA-binding</keyword>
<dbReference type="InterPro" id="IPR005121">
    <property type="entry name" value="Fdx_antiC-bd"/>
</dbReference>
<evidence type="ECO:0000259" key="18">
    <source>
        <dbReference type="PROSITE" id="PS51447"/>
    </source>
</evidence>
<keyword evidence="7 15" id="KW-0479">Metal-binding</keyword>
<feature type="domain" description="TRNA-binding" evidence="17">
    <location>
        <begin position="42"/>
        <end position="155"/>
    </location>
</feature>
<accession>A0ABT8L7T6</accession>
<evidence type="ECO:0000259" key="19">
    <source>
        <dbReference type="PROSITE" id="PS51483"/>
    </source>
</evidence>
<dbReference type="SUPFAM" id="SSF56037">
    <property type="entry name" value="PheT/TilS domain"/>
    <property type="match status" value="1"/>
</dbReference>
<dbReference type="InterPro" id="IPR045864">
    <property type="entry name" value="aa-tRNA-synth_II/BPL/LPL"/>
</dbReference>
<dbReference type="Pfam" id="PF17759">
    <property type="entry name" value="tRNA_synthFbeta"/>
    <property type="match status" value="1"/>
</dbReference>
<dbReference type="RefSeq" id="WP_346758157.1">
    <property type="nucleotide sequence ID" value="NZ_JAUJEB010000001.1"/>
</dbReference>
<dbReference type="SMART" id="SM00874">
    <property type="entry name" value="B5"/>
    <property type="match status" value="1"/>
</dbReference>
<evidence type="ECO:0000256" key="3">
    <source>
        <dbReference type="ARBA" id="ARBA00011209"/>
    </source>
</evidence>
<dbReference type="PROSITE" id="PS51447">
    <property type="entry name" value="FDX_ACB"/>
    <property type="match status" value="1"/>
</dbReference>
<evidence type="ECO:0000256" key="12">
    <source>
        <dbReference type="ARBA" id="ARBA00022917"/>
    </source>
</evidence>
<keyword evidence="12 15" id="KW-0648">Protein biosynthesis</keyword>
<dbReference type="Gene3D" id="3.50.40.10">
    <property type="entry name" value="Phenylalanyl-trna Synthetase, Chain B, domain 3"/>
    <property type="match status" value="1"/>
</dbReference>
<dbReference type="EC" id="6.1.1.20" evidence="15"/>
<dbReference type="SUPFAM" id="SSF50249">
    <property type="entry name" value="Nucleic acid-binding proteins"/>
    <property type="match status" value="1"/>
</dbReference>
<dbReference type="SUPFAM" id="SSF54991">
    <property type="entry name" value="Anticodon-binding domain of PheRS"/>
    <property type="match status" value="1"/>
</dbReference>
<protein>
    <recommendedName>
        <fullName evidence="15">Phenylalanine--tRNA ligase beta subunit</fullName>
        <ecNumber evidence="15">6.1.1.20</ecNumber>
    </recommendedName>
    <alternativeName>
        <fullName evidence="15">Phenylalanyl-tRNA synthetase beta subunit</fullName>
        <shortName evidence="15">PheRS</shortName>
    </alternativeName>
</protein>
<evidence type="ECO:0000256" key="4">
    <source>
        <dbReference type="ARBA" id="ARBA00022490"/>
    </source>
</evidence>
<dbReference type="CDD" id="cd02796">
    <property type="entry name" value="tRNA_bind_bactPheRS"/>
    <property type="match status" value="1"/>
</dbReference>
<evidence type="ECO:0000259" key="17">
    <source>
        <dbReference type="PROSITE" id="PS50886"/>
    </source>
</evidence>
<feature type="domain" description="B5" evidence="19">
    <location>
        <begin position="409"/>
        <end position="485"/>
    </location>
</feature>
<evidence type="ECO:0000256" key="13">
    <source>
        <dbReference type="ARBA" id="ARBA00023146"/>
    </source>
</evidence>
<comment type="catalytic activity">
    <reaction evidence="14 15">
        <text>tRNA(Phe) + L-phenylalanine + ATP = L-phenylalanyl-tRNA(Phe) + AMP + diphosphate + H(+)</text>
        <dbReference type="Rhea" id="RHEA:19413"/>
        <dbReference type="Rhea" id="RHEA-COMP:9668"/>
        <dbReference type="Rhea" id="RHEA-COMP:9699"/>
        <dbReference type="ChEBI" id="CHEBI:15378"/>
        <dbReference type="ChEBI" id="CHEBI:30616"/>
        <dbReference type="ChEBI" id="CHEBI:33019"/>
        <dbReference type="ChEBI" id="CHEBI:58095"/>
        <dbReference type="ChEBI" id="CHEBI:78442"/>
        <dbReference type="ChEBI" id="CHEBI:78531"/>
        <dbReference type="ChEBI" id="CHEBI:456215"/>
        <dbReference type="EC" id="6.1.1.20"/>
    </reaction>
</comment>
<dbReference type="InterPro" id="IPR005146">
    <property type="entry name" value="B3/B4_tRNA-bd"/>
</dbReference>
<evidence type="ECO:0000256" key="6">
    <source>
        <dbReference type="ARBA" id="ARBA00022598"/>
    </source>
</evidence>
<sequence>MKISLNWLKEYIDIQDTPEALAEILTQTGLEVEGIEKFDLVEGGLEGVVIGRVLTCEKHANADKLKVTTVDIGESEPSQIVCGAPNVAAGQVVVVAKVGATLYPNGGDPFKIKKTKIRGELSLGMICAEDEIGLGDSHEGIMVLETDLKPGTPASQYFDLAPDHIIEIGLTPNRGDAISHIGVARDLKAVFEKAVKWPSVDHFKVDNHELPIAVEVENTEACPRYSGITLSNIKVKPSPDWLQNRLKAIGLAPINAVVDVTNFVCHEIGQPLHAFDANQIKGEKVIVKMLPEGTKFTTLDEKERKLGAEDLMICNEEEGMCIAGVFGGIKSGVTNNTNSIFIEAACFSPDYVRKTSMRHALKTDASFRFERGTDPRITVYAIKRAALLIKEICGGEISSEMVDIYPDPVEDTAINVKYSHVDRLIGKVLERSTITGILRNLEIGIENEDEQGFVAMVPPYRVDVKREADIIEEILRIYGFNNVALPDHISTDYLSDFPLIDREQTQFRTSELLAAMGFNEIITNSLTKPNYARESAFIDDTKDVAILNKLSEDLGVLRQDMVFTGLESVAHNINRRQRNLKFFEFGKRYFKKENGYGEKVGLSILMTGSLEDENWINKARQLEFYDLSSVVAKILNKFSITNITNTPISGGLFVFGQQISLNGKEIVAFGKLSTETTSQVGIEEEVWHAIFDWEYLLKQSVKGIGFHEISKFPEVRRDLSLVLDKKIEFDEIRRIAEKSENKLLRDISVFDVYEGDSVGKDKKAYAIKFILQDQYKTLTDKTIDKTMDRLMKSFEKELGAIIRK</sequence>
<comment type="subcellular location">
    <subcellularLocation>
        <location evidence="1 15">Cytoplasm</location>
    </subcellularLocation>
</comment>
<keyword evidence="8 15" id="KW-0547">Nucleotide-binding</keyword>
<feature type="binding site" evidence="15">
    <location>
        <position position="473"/>
    </location>
    <ligand>
        <name>Mg(2+)</name>
        <dbReference type="ChEBI" id="CHEBI:18420"/>
        <note>shared with alpha subunit</note>
    </ligand>
</feature>
<dbReference type="InterPro" id="IPR033714">
    <property type="entry name" value="tRNA_bind_bactPheRS"/>
</dbReference>
<dbReference type="PANTHER" id="PTHR10947">
    <property type="entry name" value="PHENYLALANYL-TRNA SYNTHETASE BETA CHAIN AND LEUCINE-RICH REPEAT-CONTAINING PROTEIN 47"/>
    <property type="match status" value="1"/>
</dbReference>
<feature type="domain" description="FDX-ACB" evidence="18">
    <location>
        <begin position="710"/>
        <end position="803"/>
    </location>
</feature>
<evidence type="ECO:0000256" key="16">
    <source>
        <dbReference type="PROSITE-ProRule" id="PRU00209"/>
    </source>
</evidence>
<evidence type="ECO:0000256" key="1">
    <source>
        <dbReference type="ARBA" id="ARBA00004496"/>
    </source>
</evidence>
<dbReference type="Pfam" id="PF03484">
    <property type="entry name" value="B5"/>
    <property type="match status" value="1"/>
</dbReference>
<dbReference type="InterPro" id="IPR002547">
    <property type="entry name" value="tRNA-bd_dom"/>
</dbReference>
<dbReference type="Pfam" id="PF03147">
    <property type="entry name" value="FDX-ACB"/>
    <property type="match status" value="1"/>
</dbReference>
<dbReference type="HAMAP" id="MF_00283">
    <property type="entry name" value="Phe_tRNA_synth_beta1"/>
    <property type="match status" value="1"/>
</dbReference>
<comment type="cofactor">
    <cofactor evidence="15">
        <name>Mg(2+)</name>
        <dbReference type="ChEBI" id="CHEBI:18420"/>
    </cofactor>
    <text evidence="15">Binds 2 magnesium ions per tetramer.</text>
</comment>
<evidence type="ECO:0000256" key="15">
    <source>
        <dbReference type="HAMAP-Rule" id="MF_00283"/>
    </source>
</evidence>
<keyword evidence="4 15" id="KW-0963">Cytoplasm</keyword>
<evidence type="ECO:0000313" key="21">
    <source>
        <dbReference type="Proteomes" id="UP001172083"/>
    </source>
</evidence>
<dbReference type="SUPFAM" id="SSF46955">
    <property type="entry name" value="Putative DNA-binding domain"/>
    <property type="match status" value="1"/>
</dbReference>
<dbReference type="Pfam" id="PF01588">
    <property type="entry name" value="tRNA_bind"/>
    <property type="match status" value="1"/>
</dbReference>
<keyword evidence="9 15" id="KW-0067">ATP-binding</keyword>
<comment type="caution">
    <text evidence="20">The sequence shown here is derived from an EMBL/GenBank/DDBJ whole genome shotgun (WGS) entry which is preliminary data.</text>
</comment>
<evidence type="ECO:0000256" key="10">
    <source>
        <dbReference type="ARBA" id="ARBA00022842"/>
    </source>
</evidence>
<comment type="subunit">
    <text evidence="3 15">Tetramer of two alpha and two beta subunits.</text>
</comment>
<dbReference type="GO" id="GO:0004826">
    <property type="term" value="F:phenylalanine-tRNA ligase activity"/>
    <property type="evidence" value="ECO:0007669"/>
    <property type="project" value="UniProtKB-EC"/>
</dbReference>
<evidence type="ECO:0000256" key="7">
    <source>
        <dbReference type="ARBA" id="ARBA00022723"/>
    </source>
</evidence>
<dbReference type="Gene3D" id="3.30.930.10">
    <property type="entry name" value="Bira Bifunctional Protein, Domain 2"/>
    <property type="match status" value="1"/>
</dbReference>
<evidence type="ECO:0000256" key="14">
    <source>
        <dbReference type="ARBA" id="ARBA00049255"/>
    </source>
</evidence>
<gene>
    <name evidence="15 20" type="primary">pheT</name>
    <name evidence="20" type="ORF">QQ020_12315</name>
</gene>
<dbReference type="InterPro" id="IPR004532">
    <property type="entry name" value="Phe-tRNA-ligase_IIc_bsu_bact"/>
</dbReference>
<dbReference type="NCBIfam" id="TIGR00472">
    <property type="entry name" value="pheT_bact"/>
    <property type="match status" value="1"/>
</dbReference>
<feature type="binding site" evidence="15">
    <location>
        <position position="469"/>
    </location>
    <ligand>
        <name>Mg(2+)</name>
        <dbReference type="ChEBI" id="CHEBI:18420"/>
        <note>shared with alpha subunit</note>
    </ligand>
</feature>
<dbReference type="Pfam" id="PF03483">
    <property type="entry name" value="B3_4"/>
    <property type="match status" value="1"/>
</dbReference>
<dbReference type="Gene3D" id="2.40.50.140">
    <property type="entry name" value="Nucleic acid-binding proteins"/>
    <property type="match status" value="1"/>
</dbReference>
<dbReference type="SMART" id="SM00896">
    <property type="entry name" value="FDX-ACB"/>
    <property type="match status" value="1"/>
</dbReference>
<evidence type="ECO:0000256" key="8">
    <source>
        <dbReference type="ARBA" id="ARBA00022741"/>
    </source>
</evidence>
<dbReference type="EMBL" id="JAUJEB010000001">
    <property type="protein sequence ID" value="MDN5212840.1"/>
    <property type="molecule type" value="Genomic_DNA"/>
</dbReference>
<dbReference type="PROSITE" id="PS51483">
    <property type="entry name" value="B5"/>
    <property type="match status" value="1"/>
</dbReference>
<keyword evidence="10 15" id="KW-0460">Magnesium</keyword>
<evidence type="ECO:0000256" key="11">
    <source>
        <dbReference type="ARBA" id="ARBA00022884"/>
    </source>
</evidence>
<dbReference type="InterPro" id="IPR036690">
    <property type="entry name" value="Fdx_antiC-bd_sf"/>
</dbReference>
<dbReference type="Proteomes" id="UP001172083">
    <property type="component" value="Unassembled WGS sequence"/>
</dbReference>
<keyword evidence="6 15" id="KW-0436">Ligase</keyword>
<dbReference type="PROSITE" id="PS50886">
    <property type="entry name" value="TRBD"/>
    <property type="match status" value="1"/>
</dbReference>
<dbReference type="Gene3D" id="3.30.56.10">
    <property type="match status" value="2"/>
</dbReference>
<dbReference type="InterPro" id="IPR045060">
    <property type="entry name" value="Phe-tRNA-ligase_IIc_bsu"/>
</dbReference>
<keyword evidence="11 16" id="KW-0694">RNA-binding</keyword>
<dbReference type="InterPro" id="IPR012340">
    <property type="entry name" value="NA-bd_OB-fold"/>
</dbReference>
<dbReference type="InterPro" id="IPR005147">
    <property type="entry name" value="tRNA_synthase_B5-dom"/>
</dbReference>